<gene>
    <name evidence="1" type="ORF">C4D60_Mb07t12100</name>
</gene>
<proteinExistence type="predicted"/>
<sequence length="97" mass="10755">MQAAKAVAVEEGRHHRSLFAAIEEEDTTIEEAVRECFPPCMATTESVCCRQQIGEGVRPAKKSKVGDEEKEWMSKAKTVIVIAGSESVSWYFFNDSA</sequence>
<evidence type="ECO:0000313" key="1">
    <source>
        <dbReference type="EMBL" id="THU60383.1"/>
    </source>
</evidence>
<accession>A0A4S8JEQ2</accession>
<organism evidence="1 2">
    <name type="scientific">Musa balbisiana</name>
    <name type="common">Banana</name>
    <dbReference type="NCBI Taxonomy" id="52838"/>
    <lineage>
        <taxon>Eukaryota</taxon>
        <taxon>Viridiplantae</taxon>
        <taxon>Streptophyta</taxon>
        <taxon>Embryophyta</taxon>
        <taxon>Tracheophyta</taxon>
        <taxon>Spermatophyta</taxon>
        <taxon>Magnoliopsida</taxon>
        <taxon>Liliopsida</taxon>
        <taxon>Zingiberales</taxon>
        <taxon>Musaceae</taxon>
        <taxon>Musa</taxon>
    </lineage>
</organism>
<protein>
    <submittedName>
        <fullName evidence="1">Uncharacterized protein</fullName>
    </submittedName>
</protein>
<dbReference type="AlphaFoldDB" id="A0A4S8JEQ2"/>
<dbReference type="Proteomes" id="UP000317650">
    <property type="component" value="Chromosome 7"/>
</dbReference>
<comment type="caution">
    <text evidence="1">The sequence shown here is derived from an EMBL/GenBank/DDBJ whole genome shotgun (WGS) entry which is preliminary data.</text>
</comment>
<evidence type="ECO:0000313" key="2">
    <source>
        <dbReference type="Proteomes" id="UP000317650"/>
    </source>
</evidence>
<dbReference type="EMBL" id="PYDT01000005">
    <property type="protein sequence ID" value="THU60383.1"/>
    <property type="molecule type" value="Genomic_DNA"/>
</dbReference>
<reference evidence="1 2" key="1">
    <citation type="journal article" date="2019" name="Nat. Plants">
        <title>Genome sequencing of Musa balbisiana reveals subgenome evolution and function divergence in polyploid bananas.</title>
        <authorList>
            <person name="Yao X."/>
        </authorList>
    </citation>
    <scope>NUCLEOTIDE SEQUENCE [LARGE SCALE GENOMIC DNA]</scope>
    <source>
        <strain evidence="2">cv. DH-PKW</strain>
        <tissue evidence="1">Leaves</tissue>
    </source>
</reference>
<name>A0A4S8JEQ2_MUSBA</name>
<keyword evidence="2" id="KW-1185">Reference proteome</keyword>